<evidence type="ECO:0000256" key="1">
    <source>
        <dbReference type="SAM" id="Phobius"/>
    </source>
</evidence>
<keyword evidence="1" id="KW-0472">Membrane</keyword>
<feature type="transmembrane region" description="Helical" evidence="1">
    <location>
        <begin position="48"/>
        <end position="64"/>
    </location>
</feature>
<keyword evidence="1" id="KW-0812">Transmembrane</keyword>
<evidence type="ECO:0000313" key="2">
    <source>
        <dbReference type="EMBL" id="JAD11206.1"/>
    </source>
</evidence>
<keyword evidence="2" id="KW-0675">Receptor</keyword>
<keyword evidence="1" id="KW-1133">Transmembrane helix</keyword>
<proteinExistence type="predicted"/>
<protein>
    <submittedName>
        <fullName evidence="2">Interleukin-18 receptor 1</fullName>
    </submittedName>
</protein>
<feature type="transmembrane region" description="Helical" evidence="1">
    <location>
        <begin position="103"/>
        <end position="123"/>
    </location>
</feature>
<dbReference type="AlphaFoldDB" id="A0A0A1XJN2"/>
<name>A0A0A1XJN2_ZEUCU</name>
<reference evidence="2" key="1">
    <citation type="submission" date="2014-11" db="EMBL/GenBank/DDBJ databases">
        <authorList>
            <person name="Geib S."/>
        </authorList>
    </citation>
    <scope>NUCLEOTIDE SEQUENCE</scope>
</reference>
<feature type="non-terminal residue" evidence="2">
    <location>
        <position position="1"/>
    </location>
</feature>
<reference evidence="2" key="2">
    <citation type="journal article" date="2015" name="Gigascience">
        <title>Reconstructing a comprehensive transcriptome assembly of a white-pupal translocated strain of the pest fruit fly Bactrocera cucurbitae.</title>
        <authorList>
            <person name="Sim S.B."/>
            <person name="Calla B."/>
            <person name="Hall B."/>
            <person name="DeRego T."/>
            <person name="Geib S.M."/>
        </authorList>
    </citation>
    <scope>NUCLEOTIDE SEQUENCE</scope>
</reference>
<organism evidence="2">
    <name type="scientific">Zeugodacus cucurbitae</name>
    <name type="common">Melon fruit fly</name>
    <name type="synonym">Bactrocera cucurbitae</name>
    <dbReference type="NCBI Taxonomy" id="28588"/>
    <lineage>
        <taxon>Eukaryota</taxon>
        <taxon>Metazoa</taxon>
        <taxon>Ecdysozoa</taxon>
        <taxon>Arthropoda</taxon>
        <taxon>Hexapoda</taxon>
        <taxon>Insecta</taxon>
        <taxon>Pterygota</taxon>
        <taxon>Neoptera</taxon>
        <taxon>Endopterygota</taxon>
        <taxon>Diptera</taxon>
        <taxon>Brachycera</taxon>
        <taxon>Muscomorpha</taxon>
        <taxon>Tephritoidea</taxon>
        <taxon>Tephritidae</taxon>
        <taxon>Zeugodacus</taxon>
        <taxon>Zeugodacus</taxon>
    </lineage>
</organism>
<dbReference type="EMBL" id="GBXI01003086">
    <property type="protein sequence ID" value="JAD11206.1"/>
    <property type="molecule type" value="Transcribed_RNA"/>
</dbReference>
<accession>A0A0A1XJN2</accession>
<sequence length="134" mass="15198">LVYFANEDILIKLFFIRTNFSRKLLTCRRIKNLFQISNELKIYTMTKLFHVIFTVLMIAVAVIADEIKTEMPEAEPPPRPPQQFIRSEVSDQPGAAAAGGGSVVVIMSITKLLIGQLVLLPIYKRGELFNYKLI</sequence>
<gene>
    <name evidence="2" type="primary">Il18r1</name>
    <name evidence="2" type="ORF">g.2387</name>
</gene>